<sequence>MMYNPVRVNISTLRMLNIEHMMILTTCYSLIYCKVICMYADCLHSKTACFFLPKHLLKHPIMKC</sequence>
<evidence type="ECO:0000313" key="2">
    <source>
        <dbReference type="EnsemblMetazoa" id="GPPI044209-PA"/>
    </source>
</evidence>
<feature type="transmembrane region" description="Helical" evidence="1">
    <location>
        <begin position="20"/>
        <end position="40"/>
    </location>
</feature>
<protein>
    <submittedName>
        <fullName evidence="2">Uncharacterized protein</fullName>
    </submittedName>
</protein>
<evidence type="ECO:0000256" key="1">
    <source>
        <dbReference type="SAM" id="Phobius"/>
    </source>
</evidence>
<dbReference type="EMBL" id="JXJN01026252">
    <property type="status" value="NOT_ANNOTATED_CDS"/>
    <property type="molecule type" value="Genomic_DNA"/>
</dbReference>
<keyword evidence="1" id="KW-1133">Transmembrane helix</keyword>
<dbReference type="Proteomes" id="UP000092460">
    <property type="component" value="Unassembled WGS sequence"/>
</dbReference>
<dbReference type="EnsemblMetazoa" id="GPPI049964-RA">
    <property type="protein sequence ID" value="GPPI049964-PA"/>
    <property type="gene ID" value="GPPI049964"/>
</dbReference>
<proteinExistence type="predicted"/>
<keyword evidence="1" id="KW-0472">Membrane</keyword>
<reference evidence="3" key="1">
    <citation type="submission" date="2015-01" db="EMBL/GenBank/DDBJ databases">
        <authorList>
            <person name="Aksoy S."/>
            <person name="Warren W."/>
            <person name="Wilson R.K."/>
        </authorList>
    </citation>
    <scope>NUCLEOTIDE SEQUENCE [LARGE SCALE GENOMIC DNA]</scope>
    <source>
        <strain evidence="3">IAEA</strain>
    </source>
</reference>
<evidence type="ECO:0000313" key="3">
    <source>
        <dbReference type="Proteomes" id="UP000092460"/>
    </source>
</evidence>
<keyword evidence="1" id="KW-0812">Transmembrane</keyword>
<reference evidence="2" key="2">
    <citation type="submission" date="2020-05" db="UniProtKB">
        <authorList>
            <consortium name="EnsemblMetazoa"/>
        </authorList>
    </citation>
    <scope>IDENTIFICATION</scope>
    <source>
        <strain evidence="2">IAEA</strain>
    </source>
</reference>
<dbReference type="VEuPathDB" id="VectorBase:GPPI044209"/>
<accession>A0A1B0C5V5</accession>
<dbReference type="VEuPathDB" id="VectorBase:GPPI049964"/>
<dbReference type="AlphaFoldDB" id="A0A1B0C5V5"/>
<keyword evidence="3" id="KW-1185">Reference proteome</keyword>
<dbReference type="EMBL" id="JXJN01022600">
    <property type="status" value="NOT_ANNOTATED_CDS"/>
    <property type="molecule type" value="Genomic_DNA"/>
</dbReference>
<organism evidence="2 3">
    <name type="scientific">Glossina palpalis gambiensis</name>
    <dbReference type="NCBI Taxonomy" id="67801"/>
    <lineage>
        <taxon>Eukaryota</taxon>
        <taxon>Metazoa</taxon>
        <taxon>Ecdysozoa</taxon>
        <taxon>Arthropoda</taxon>
        <taxon>Hexapoda</taxon>
        <taxon>Insecta</taxon>
        <taxon>Pterygota</taxon>
        <taxon>Neoptera</taxon>
        <taxon>Endopterygota</taxon>
        <taxon>Diptera</taxon>
        <taxon>Brachycera</taxon>
        <taxon>Muscomorpha</taxon>
        <taxon>Hippoboscoidea</taxon>
        <taxon>Glossinidae</taxon>
        <taxon>Glossina</taxon>
    </lineage>
</organism>
<name>A0A1B0C5V5_9MUSC</name>
<dbReference type="EnsemblMetazoa" id="GPPI044209-RA">
    <property type="protein sequence ID" value="GPPI044209-PA"/>
    <property type="gene ID" value="GPPI044209"/>
</dbReference>